<dbReference type="OMA" id="CIPALHK"/>
<organism evidence="7 8">
    <name type="scientific">Cynara cardunculus var. scolymus</name>
    <name type="common">Globe artichoke</name>
    <name type="synonym">Cynara scolymus</name>
    <dbReference type="NCBI Taxonomy" id="59895"/>
    <lineage>
        <taxon>Eukaryota</taxon>
        <taxon>Viridiplantae</taxon>
        <taxon>Streptophyta</taxon>
        <taxon>Embryophyta</taxon>
        <taxon>Tracheophyta</taxon>
        <taxon>Spermatophyta</taxon>
        <taxon>Magnoliopsida</taxon>
        <taxon>eudicotyledons</taxon>
        <taxon>Gunneridae</taxon>
        <taxon>Pentapetalae</taxon>
        <taxon>asterids</taxon>
        <taxon>campanulids</taxon>
        <taxon>Asterales</taxon>
        <taxon>Asteraceae</taxon>
        <taxon>Carduoideae</taxon>
        <taxon>Cardueae</taxon>
        <taxon>Carduinae</taxon>
        <taxon>Cynara</taxon>
    </lineage>
</organism>
<dbReference type="STRING" id="59895.A0A124SIA9"/>
<dbReference type="InterPro" id="IPR040079">
    <property type="entry name" value="Glutathione_S-Trfase"/>
</dbReference>
<dbReference type="SFLD" id="SFLDG01152">
    <property type="entry name" value="Main.3:_Omega-_and_Tau-like"/>
    <property type="match status" value="1"/>
</dbReference>
<dbReference type="CDD" id="cd03185">
    <property type="entry name" value="GST_C_Tau"/>
    <property type="match status" value="1"/>
</dbReference>
<dbReference type="Gramene" id="KVI12122">
    <property type="protein sequence ID" value="KVI12122"/>
    <property type="gene ID" value="Ccrd_009433"/>
</dbReference>
<evidence type="ECO:0000256" key="1">
    <source>
        <dbReference type="ARBA" id="ARBA00012452"/>
    </source>
</evidence>
<evidence type="ECO:0000256" key="4">
    <source>
        <dbReference type="RuleBase" id="RU003494"/>
    </source>
</evidence>
<dbReference type="GO" id="GO:0005737">
    <property type="term" value="C:cytoplasm"/>
    <property type="evidence" value="ECO:0007669"/>
    <property type="project" value="TreeGrafter"/>
</dbReference>
<dbReference type="Gene3D" id="3.40.30.10">
    <property type="entry name" value="Glutaredoxin"/>
    <property type="match status" value="1"/>
</dbReference>
<dbReference type="Pfam" id="PF02798">
    <property type="entry name" value="GST_N"/>
    <property type="match status" value="1"/>
</dbReference>
<dbReference type="Pfam" id="PF00043">
    <property type="entry name" value="GST_C"/>
    <property type="match status" value="1"/>
</dbReference>
<comment type="similarity">
    <text evidence="4">Belongs to the GST superfamily.</text>
</comment>
<proteinExistence type="inferred from homology"/>
<dbReference type="InterPro" id="IPR004045">
    <property type="entry name" value="Glutathione_S-Trfase_N"/>
</dbReference>
<keyword evidence="8" id="KW-1185">Reference proteome</keyword>
<dbReference type="PANTHER" id="PTHR11260">
    <property type="entry name" value="GLUTATHIONE S-TRANSFERASE, GST, SUPERFAMILY, GST DOMAIN CONTAINING"/>
    <property type="match status" value="1"/>
</dbReference>
<dbReference type="PROSITE" id="PS50404">
    <property type="entry name" value="GST_NTER"/>
    <property type="match status" value="1"/>
</dbReference>
<gene>
    <name evidence="7" type="ORF">Ccrd_009433</name>
</gene>
<dbReference type="CDD" id="cd03058">
    <property type="entry name" value="GST_N_Tau"/>
    <property type="match status" value="1"/>
</dbReference>
<dbReference type="Gene3D" id="1.20.1050.10">
    <property type="match status" value="1"/>
</dbReference>
<feature type="domain" description="GST N-terminal" evidence="5">
    <location>
        <begin position="3"/>
        <end position="82"/>
    </location>
</feature>
<evidence type="ECO:0000259" key="5">
    <source>
        <dbReference type="PROSITE" id="PS50404"/>
    </source>
</evidence>
<dbReference type="PROSITE" id="PS50405">
    <property type="entry name" value="GST_CTER"/>
    <property type="match status" value="1"/>
</dbReference>
<dbReference type="SUPFAM" id="SSF52833">
    <property type="entry name" value="Thioredoxin-like"/>
    <property type="match status" value="1"/>
</dbReference>
<dbReference type="InterPro" id="IPR036249">
    <property type="entry name" value="Thioredoxin-like_sf"/>
</dbReference>
<dbReference type="Proteomes" id="UP000243975">
    <property type="component" value="Unassembled WGS sequence"/>
</dbReference>
<dbReference type="InterPro" id="IPR010987">
    <property type="entry name" value="Glutathione-S-Trfase_C-like"/>
</dbReference>
<comment type="caution">
    <text evidence="7">The sequence shown here is derived from an EMBL/GenBank/DDBJ whole genome shotgun (WGS) entry which is preliminary data.</text>
</comment>
<dbReference type="EC" id="2.5.1.18" evidence="1"/>
<dbReference type="GO" id="GO:0004364">
    <property type="term" value="F:glutathione transferase activity"/>
    <property type="evidence" value="ECO:0007669"/>
    <property type="project" value="UniProtKB-EC"/>
</dbReference>
<dbReference type="InterPro" id="IPR045074">
    <property type="entry name" value="GST_C_Tau"/>
</dbReference>
<dbReference type="InterPro" id="IPR004046">
    <property type="entry name" value="GST_C"/>
</dbReference>
<evidence type="ECO:0000313" key="7">
    <source>
        <dbReference type="EMBL" id="KVI12122.1"/>
    </source>
</evidence>
<feature type="domain" description="GST C-terminal" evidence="6">
    <location>
        <begin position="60"/>
        <end position="202"/>
    </location>
</feature>
<dbReference type="EMBL" id="LEKV01000012">
    <property type="protein sequence ID" value="KVI12122.1"/>
    <property type="molecule type" value="Genomic_DNA"/>
</dbReference>
<name>A0A124SIA9_CYNCS</name>
<dbReference type="GO" id="GO:0006749">
    <property type="term" value="P:glutathione metabolic process"/>
    <property type="evidence" value="ECO:0007669"/>
    <property type="project" value="InterPro"/>
</dbReference>
<keyword evidence="2" id="KW-0808">Transferase</keyword>
<comment type="catalytic activity">
    <reaction evidence="3">
        <text>RX + glutathione = an S-substituted glutathione + a halide anion + H(+)</text>
        <dbReference type="Rhea" id="RHEA:16437"/>
        <dbReference type="ChEBI" id="CHEBI:15378"/>
        <dbReference type="ChEBI" id="CHEBI:16042"/>
        <dbReference type="ChEBI" id="CHEBI:17792"/>
        <dbReference type="ChEBI" id="CHEBI:57925"/>
        <dbReference type="ChEBI" id="CHEBI:90779"/>
        <dbReference type="EC" id="2.5.1.18"/>
    </reaction>
</comment>
<dbReference type="SFLD" id="SFLDS00019">
    <property type="entry name" value="Glutathione_Transferase_(cytos"/>
    <property type="match status" value="1"/>
</dbReference>
<accession>A0A124SIA9</accession>
<dbReference type="InterPro" id="IPR045073">
    <property type="entry name" value="Omega/Tau-like"/>
</dbReference>
<protein>
    <recommendedName>
        <fullName evidence="1">glutathione transferase</fullName>
        <ecNumber evidence="1">2.5.1.18</ecNumber>
    </recommendedName>
</protein>
<evidence type="ECO:0000259" key="6">
    <source>
        <dbReference type="PROSITE" id="PS50405"/>
    </source>
</evidence>
<dbReference type="AlphaFoldDB" id="A0A124SIA9"/>
<dbReference type="SUPFAM" id="SSF47616">
    <property type="entry name" value="GST C-terminal domain-like"/>
    <property type="match status" value="1"/>
</dbReference>
<evidence type="ECO:0000256" key="2">
    <source>
        <dbReference type="ARBA" id="ARBA00022679"/>
    </source>
</evidence>
<evidence type="ECO:0000313" key="8">
    <source>
        <dbReference type="Proteomes" id="UP000243975"/>
    </source>
</evidence>
<dbReference type="SFLD" id="SFLDG00358">
    <property type="entry name" value="Main_(cytGST)"/>
    <property type="match status" value="1"/>
</dbReference>
<reference evidence="7 8" key="1">
    <citation type="journal article" date="2016" name="Sci. Rep.">
        <title>The genome sequence of the outbreeding globe artichoke constructed de novo incorporating a phase-aware low-pass sequencing strategy of F1 progeny.</title>
        <authorList>
            <person name="Scaglione D."/>
            <person name="Reyes-Chin-Wo S."/>
            <person name="Acquadro A."/>
            <person name="Froenicke L."/>
            <person name="Portis E."/>
            <person name="Beitel C."/>
            <person name="Tirone M."/>
            <person name="Mauro R."/>
            <person name="Lo Monaco A."/>
            <person name="Mauromicale G."/>
            <person name="Faccioli P."/>
            <person name="Cattivelli L."/>
            <person name="Rieseberg L."/>
            <person name="Michelmore R."/>
            <person name="Lanteri S."/>
        </authorList>
    </citation>
    <scope>NUCLEOTIDE SEQUENCE [LARGE SCALE GENOMIC DNA]</scope>
    <source>
        <strain evidence="7">2C</strain>
    </source>
</reference>
<dbReference type="FunFam" id="3.40.30.10:FF:000014">
    <property type="entry name" value="Tau class glutathione S-transferase"/>
    <property type="match status" value="1"/>
</dbReference>
<dbReference type="InterPro" id="IPR036282">
    <property type="entry name" value="Glutathione-S-Trfase_C_sf"/>
</dbReference>
<evidence type="ECO:0000256" key="3">
    <source>
        <dbReference type="ARBA" id="ARBA00047960"/>
    </source>
</evidence>
<sequence length="205" mass="23524">MADEVKLFAIALSPFVCRVKIALNMKGIKYQNLEENFFNRSTQLLKYNPLHKKVPVLVHNGNPISESLVIVEYIDDVWKQVPIFPQDPYQKACIPALHKVFGNNGGEEVVAEACENLQVLENEVGVKGKRFFGGDNMNIVDIVAGFIAYWLRLMEEATQIKIFTDDKFPKLTKWSDEFVNCQVVKEILPPRSLVLAYYKKRFRKA</sequence>
<dbReference type="PANTHER" id="PTHR11260:SF676">
    <property type="entry name" value="GLUTATHIONE S-TRANSFERASE U8"/>
    <property type="match status" value="1"/>
</dbReference>